<sequence>MARPPLSSPRSHTPLSSSYSRGQSVNQTWLRKELRRELTLNKGGYMTLNMGRVTVMYCWLPNGPLVHSECRVALLTHWISLDPLANLEFQVPASLAGFYCEQISIYNPVSFNELVTIIHQHGSVAIIAPTVNELRIVKDGTYGSENPDVKGGWDGMVGELVRKERFGKLALHWMLNALVFHPSQTISGSISKTGY</sequence>
<feature type="region of interest" description="Disordered" evidence="1">
    <location>
        <begin position="1"/>
        <end position="21"/>
    </location>
</feature>
<evidence type="ECO:0000313" key="2">
    <source>
        <dbReference type="EMBL" id="CAD7431083.1"/>
    </source>
</evidence>
<proteinExistence type="predicted"/>
<protein>
    <submittedName>
        <fullName evidence="2">Uncharacterized protein</fullName>
    </submittedName>
</protein>
<dbReference type="AlphaFoldDB" id="A0A7R9EDE3"/>
<name>A0A7R9EDE3_9NEOP</name>
<reference evidence="2" key="1">
    <citation type="submission" date="2020-11" db="EMBL/GenBank/DDBJ databases">
        <authorList>
            <person name="Tran Van P."/>
        </authorList>
    </citation>
    <scope>NUCLEOTIDE SEQUENCE</scope>
</reference>
<dbReference type="EMBL" id="OB794785">
    <property type="protein sequence ID" value="CAD7431083.1"/>
    <property type="molecule type" value="Genomic_DNA"/>
</dbReference>
<gene>
    <name evidence="2" type="ORF">TMSB3V08_LOCUS7827</name>
</gene>
<organism evidence="2">
    <name type="scientific">Timema monikensis</name>
    <dbReference type="NCBI Taxonomy" id="170555"/>
    <lineage>
        <taxon>Eukaryota</taxon>
        <taxon>Metazoa</taxon>
        <taxon>Ecdysozoa</taxon>
        <taxon>Arthropoda</taxon>
        <taxon>Hexapoda</taxon>
        <taxon>Insecta</taxon>
        <taxon>Pterygota</taxon>
        <taxon>Neoptera</taxon>
        <taxon>Polyneoptera</taxon>
        <taxon>Phasmatodea</taxon>
        <taxon>Timematodea</taxon>
        <taxon>Timematoidea</taxon>
        <taxon>Timematidae</taxon>
        <taxon>Timema</taxon>
    </lineage>
</organism>
<dbReference type="Gene3D" id="3.40.190.10">
    <property type="entry name" value="Periplasmic binding protein-like II"/>
    <property type="match status" value="1"/>
</dbReference>
<accession>A0A7R9EDE3</accession>
<evidence type="ECO:0000256" key="1">
    <source>
        <dbReference type="SAM" id="MobiDB-lite"/>
    </source>
</evidence>